<accession>A0A8K0L4U7</accession>
<evidence type="ECO:0000313" key="4">
    <source>
        <dbReference type="EMBL" id="KAG8629007.1"/>
    </source>
</evidence>
<keyword evidence="5" id="KW-1185">Reference proteome</keyword>
<dbReference type="OrthoDB" id="4991875at2759"/>
<reference evidence="4" key="1">
    <citation type="submission" date="2021-07" db="EMBL/GenBank/DDBJ databases">
        <title>Elsinoe batatas strain:CRI-CJ2 Genome sequencing and assembly.</title>
        <authorList>
            <person name="Huang L."/>
        </authorList>
    </citation>
    <scope>NUCLEOTIDE SEQUENCE</scope>
    <source>
        <strain evidence="4">CRI-CJ2</strain>
    </source>
</reference>
<feature type="signal peptide" evidence="3">
    <location>
        <begin position="1"/>
        <end position="16"/>
    </location>
</feature>
<evidence type="ECO:0000256" key="3">
    <source>
        <dbReference type="SAM" id="SignalP"/>
    </source>
</evidence>
<keyword evidence="3" id="KW-0732">Signal</keyword>
<keyword evidence="2" id="KW-0472">Membrane</keyword>
<gene>
    <name evidence="4" type="ORF">KVT40_002872</name>
</gene>
<dbReference type="Proteomes" id="UP000809789">
    <property type="component" value="Unassembled WGS sequence"/>
</dbReference>
<comment type="caution">
    <text evidence="4">The sequence shown here is derived from an EMBL/GenBank/DDBJ whole genome shotgun (WGS) entry which is preliminary data.</text>
</comment>
<feature type="region of interest" description="Disordered" evidence="1">
    <location>
        <begin position="203"/>
        <end position="223"/>
    </location>
</feature>
<feature type="transmembrane region" description="Helical" evidence="2">
    <location>
        <begin position="229"/>
        <end position="248"/>
    </location>
</feature>
<evidence type="ECO:0000256" key="2">
    <source>
        <dbReference type="SAM" id="Phobius"/>
    </source>
</evidence>
<dbReference type="EMBL" id="JAESVG020000003">
    <property type="protein sequence ID" value="KAG8629007.1"/>
    <property type="molecule type" value="Genomic_DNA"/>
</dbReference>
<evidence type="ECO:0000313" key="5">
    <source>
        <dbReference type="Proteomes" id="UP000809789"/>
    </source>
</evidence>
<feature type="compositionally biased region" description="Low complexity" evidence="1">
    <location>
        <begin position="203"/>
        <end position="215"/>
    </location>
</feature>
<evidence type="ECO:0000256" key="1">
    <source>
        <dbReference type="SAM" id="MobiDB-lite"/>
    </source>
</evidence>
<keyword evidence="2" id="KW-0812">Transmembrane</keyword>
<keyword evidence="2" id="KW-1133">Transmembrane helix</keyword>
<feature type="chain" id="PRO_5035466060" evidence="3">
    <location>
        <begin position="17"/>
        <end position="249"/>
    </location>
</feature>
<dbReference type="AlphaFoldDB" id="A0A8K0L4U7"/>
<organism evidence="4 5">
    <name type="scientific">Elsinoe batatas</name>
    <dbReference type="NCBI Taxonomy" id="2601811"/>
    <lineage>
        <taxon>Eukaryota</taxon>
        <taxon>Fungi</taxon>
        <taxon>Dikarya</taxon>
        <taxon>Ascomycota</taxon>
        <taxon>Pezizomycotina</taxon>
        <taxon>Dothideomycetes</taxon>
        <taxon>Dothideomycetidae</taxon>
        <taxon>Myriangiales</taxon>
        <taxon>Elsinoaceae</taxon>
        <taxon>Elsinoe</taxon>
    </lineage>
</organism>
<sequence>MRSFAFIPLVAIGALAQSSTTTTEDSFLSSITSSLASAATGFLDDDSTTSSSSSIRSRTSLFSGTNATTTSNPANPTLSIYGLNNLANTYAASVVGANMAATTYDVICSRGNFLCPSGIAFQMTQAPTSLQLQNTATTLGVTITESYSCKIEGTTSASCIYSVKGQGRGTSTSTDITTTYSRSLLPYATVVVTAGQEKLAAASTVPAPSGSASGSQGAGARGVQTPGSAGVGGALMVMTGLVGVLAVVL</sequence>
<proteinExistence type="predicted"/>
<protein>
    <submittedName>
        <fullName evidence="4">Uncharacterized protein</fullName>
    </submittedName>
</protein>
<name>A0A8K0L4U7_9PEZI</name>